<dbReference type="EMBL" id="BKCJ011090603">
    <property type="protein sequence ID" value="GFC83656.1"/>
    <property type="molecule type" value="Genomic_DNA"/>
</dbReference>
<feature type="non-terminal residue" evidence="1">
    <location>
        <position position="1"/>
    </location>
</feature>
<evidence type="ECO:0008006" key="2">
    <source>
        <dbReference type="Google" id="ProtNLM"/>
    </source>
</evidence>
<evidence type="ECO:0000313" key="1">
    <source>
        <dbReference type="EMBL" id="GFC83656.1"/>
    </source>
</evidence>
<organism evidence="1">
    <name type="scientific">Tanacetum cinerariifolium</name>
    <name type="common">Dalmatian daisy</name>
    <name type="synonym">Chrysanthemum cinerariifolium</name>
    <dbReference type="NCBI Taxonomy" id="118510"/>
    <lineage>
        <taxon>Eukaryota</taxon>
        <taxon>Viridiplantae</taxon>
        <taxon>Streptophyta</taxon>
        <taxon>Embryophyta</taxon>
        <taxon>Tracheophyta</taxon>
        <taxon>Spermatophyta</taxon>
        <taxon>Magnoliopsida</taxon>
        <taxon>eudicotyledons</taxon>
        <taxon>Gunneridae</taxon>
        <taxon>Pentapetalae</taxon>
        <taxon>asterids</taxon>
        <taxon>campanulids</taxon>
        <taxon>Asterales</taxon>
        <taxon>Asteraceae</taxon>
        <taxon>Asteroideae</taxon>
        <taxon>Anthemideae</taxon>
        <taxon>Anthemidinae</taxon>
        <taxon>Tanacetum</taxon>
    </lineage>
</organism>
<protein>
    <recommendedName>
        <fullName evidence="2">Zinc finger, CCHC-type, retrotransposon Gag domain protein</fullName>
    </recommendedName>
</protein>
<proteinExistence type="predicted"/>
<sequence>GGWTHAFTRKVVESRSGRSNLRGGWTHAFTRKVVESRSGRSNLLNHDEITNDIKNGAGPSGGGGGDAIPHGIHVWIERFTKLKPLAFWSDATPVEAKD</sequence>
<dbReference type="AlphaFoldDB" id="A0A699RD87"/>
<gene>
    <name evidence="1" type="ORF">Tci_855626</name>
</gene>
<accession>A0A699RD87</accession>
<name>A0A699RD87_TANCI</name>
<reference evidence="1" key="1">
    <citation type="journal article" date="2019" name="Sci. Rep.">
        <title>Draft genome of Tanacetum cinerariifolium, the natural source of mosquito coil.</title>
        <authorList>
            <person name="Yamashiro T."/>
            <person name="Shiraishi A."/>
            <person name="Satake H."/>
            <person name="Nakayama K."/>
        </authorList>
    </citation>
    <scope>NUCLEOTIDE SEQUENCE</scope>
</reference>
<comment type="caution">
    <text evidence="1">The sequence shown here is derived from an EMBL/GenBank/DDBJ whole genome shotgun (WGS) entry which is preliminary data.</text>
</comment>